<evidence type="ECO:0000256" key="7">
    <source>
        <dbReference type="SAM" id="Coils"/>
    </source>
</evidence>
<accession>A0A833QSZ6</accession>
<dbReference type="GO" id="GO:0003700">
    <property type="term" value="F:DNA-binding transcription factor activity"/>
    <property type="evidence" value="ECO:0007669"/>
    <property type="project" value="InterPro"/>
</dbReference>
<comment type="subcellular location">
    <subcellularLocation>
        <location evidence="1">Nucleus</location>
    </subcellularLocation>
</comment>
<keyword evidence="6" id="KW-0539">Nucleus</keyword>
<keyword evidence="2" id="KW-0938">Abscisic acid signaling pathway</keyword>
<evidence type="ECO:0000256" key="5">
    <source>
        <dbReference type="ARBA" id="ARBA00023163"/>
    </source>
</evidence>
<evidence type="ECO:0000256" key="6">
    <source>
        <dbReference type="ARBA" id="ARBA00023242"/>
    </source>
</evidence>
<dbReference type="SMART" id="SM00338">
    <property type="entry name" value="BRLZ"/>
    <property type="match status" value="1"/>
</dbReference>
<dbReference type="SUPFAM" id="SSF57959">
    <property type="entry name" value="Leucine zipper domain"/>
    <property type="match status" value="1"/>
</dbReference>
<dbReference type="AlphaFoldDB" id="A0A833QSZ6"/>
<dbReference type="InterPro" id="IPR046347">
    <property type="entry name" value="bZIP_sf"/>
</dbReference>
<name>A0A833QSZ6_9POAL</name>
<dbReference type="InterPro" id="IPR043452">
    <property type="entry name" value="BZIP46-like"/>
</dbReference>
<dbReference type="EMBL" id="SWLB01000012">
    <property type="protein sequence ID" value="KAF3332005.1"/>
    <property type="molecule type" value="Genomic_DNA"/>
</dbReference>
<dbReference type="FunFam" id="1.20.5.170:FF:000036">
    <property type="entry name" value="ABSCISIC ACID-INSENSITIVE 5-like protein 2"/>
    <property type="match status" value="1"/>
</dbReference>
<evidence type="ECO:0000313" key="11">
    <source>
        <dbReference type="Proteomes" id="UP000623129"/>
    </source>
</evidence>
<comment type="caution">
    <text evidence="10">The sequence shown here is derived from an EMBL/GenBank/DDBJ whole genome shotgun (WGS) entry which is preliminary data.</text>
</comment>
<evidence type="ECO:0000256" key="3">
    <source>
        <dbReference type="ARBA" id="ARBA00023015"/>
    </source>
</evidence>
<evidence type="ECO:0000256" key="2">
    <source>
        <dbReference type="ARBA" id="ARBA00022682"/>
    </source>
</evidence>
<dbReference type="Gene3D" id="1.20.5.170">
    <property type="match status" value="1"/>
</dbReference>
<feature type="region of interest" description="Disordered" evidence="8">
    <location>
        <begin position="1"/>
        <end position="34"/>
    </location>
</feature>
<evidence type="ECO:0000313" key="10">
    <source>
        <dbReference type="EMBL" id="KAF3332005.1"/>
    </source>
</evidence>
<feature type="region of interest" description="Disordered" evidence="8">
    <location>
        <begin position="130"/>
        <end position="149"/>
    </location>
</feature>
<keyword evidence="4" id="KW-0238">DNA-binding</keyword>
<dbReference type="OrthoDB" id="644067at2759"/>
<evidence type="ECO:0000256" key="4">
    <source>
        <dbReference type="ARBA" id="ARBA00023125"/>
    </source>
</evidence>
<keyword evidence="11" id="KW-1185">Reference proteome</keyword>
<organism evidence="10 11">
    <name type="scientific">Carex littledalei</name>
    <dbReference type="NCBI Taxonomy" id="544730"/>
    <lineage>
        <taxon>Eukaryota</taxon>
        <taxon>Viridiplantae</taxon>
        <taxon>Streptophyta</taxon>
        <taxon>Embryophyta</taxon>
        <taxon>Tracheophyta</taxon>
        <taxon>Spermatophyta</taxon>
        <taxon>Magnoliopsida</taxon>
        <taxon>Liliopsida</taxon>
        <taxon>Poales</taxon>
        <taxon>Cyperaceae</taxon>
        <taxon>Cyperoideae</taxon>
        <taxon>Cariceae</taxon>
        <taxon>Carex</taxon>
        <taxon>Carex subgen. Euthyceras</taxon>
    </lineage>
</organism>
<dbReference type="PROSITE" id="PS50217">
    <property type="entry name" value="BZIP"/>
    <property type="match status" value="1"/>
</dbReference>
<dbReference type="PANTHER" id="PTHR22952">
    <property type="entry name" value="CAMP-RESPONSE ELEMENT BINDING PROTEIN-RELATED"/>
    <property type="match status" value="1"/>
</dbReference>
<feature type="domain" description="BZIP" evidence="9">
    <location>
        <begin position="158"/>
        <end position="200"/>
    </location>
</feature>
<dbReference type="GO" id="GO:0009738">
    <property type="term" value="P:abscisic acid-activated signaling pathway"/>
    <property type="evidence" value="ECO:0007669"/>
    <property type="project" value="UniProtKB-KW"/>
</dbReference>
<protein>
    <submittedName>
        <fullName evidence="10">G-box-binding factor 4-like protein</fullName>
    </submittedName>
</protein>
<evidence type="ECO:0000259" key="9">
    <source>
        <dbReference type="PROSITE" id="PS50217"/>
    </source>
</evidence>
<dbReference type="Proteomes" id="UP000623129">
    <property type="component" value="Unassembled WGS sequence"/>
</dbReference>
<dbReference type="GO" id="GO:0045893">
    <property type="term" value="P:positive regulation of DNA-templated transcription"/>
    <property type="evidence" value="ECO:0007669"/>
    <property type="project" value="InterPro"/>
</dbReference>
<dbReference type="InterPro" id="IPR004827">
    <property type="entry name" value="bZIP"/>
</dbReference>
<feature type="compositionally biased region" description="Low complexity" evidence="8">
    <location>
        <begin position="8"/>
        <end position="18"/>
    </location>
</feature>
<keyword evidence="5" id="KW-0804">Transcription</keyword>
<dbReference type="GO" id="GO:0005634">
    <property type="term" value="C:nucleus"/>
    <property type="evidence" value="ECO:0007669"/>
    <property type="project" value="UniProtKB-SubCell"/>
</dbReference>
<reference evidence="10" key="1">
    <citation type="submission" date="2020-01" db="EMBL/GenBank/DDBJ databases">
        <title>Genome sequence of Kobresia littledalei, the first chromosome-level genome in the family Cyperaceae.</title>
        <authorList>
            <person name="Qu G."/>
        </authorList>
    </citation>
    <scope>NUCLEOTIDE SEQUENCE</scope>
    <source>
        <strain evidence="10">C.B.Clarke</strain>
        <tissue evidence="10">Leaf</tissue>
    </source>
</reference>
<feature type="coiled-coil region" evidence="7">
    <location>
        <begin position="176"/>
        <end position="206"/>
    </location>
</feature>
<keyword evidence="3" id="KW-0805">Transcription regulation</keyword>
<dbReference type="PANTHER" id="PTHR22952:SF392">
    <property type="entry name" value="BZIP TRANSCRIPTION FACTOR 12"/>
    <property type="match status" value="1"/>
</dbReference>
<feature type="compositionally biased region" description="Gly residues" evidence="8">
    <location>
        <begin position="130"/>
        <end position="143"/>
    </location>
</feature>
<dbReference type="Pfam" id="PF00170">
    <property type="entry name" value="bZIP_1"/>
    <property type="match status" value="1"/>
</dbReference>
<dbReference type="GO" id="GO:0003677">
    <property type="term" value="F:DNA binding"/>
    <property type="evidence" value="ECO:0007669"/>
    <property type="project" value="UniProtKB-KW"/>
</dbReference>
<sequence>MASSRVTSPPSIFSPPISEMQSPTAMGSPGKTLGSMNMEDLFRNIYNDEGVGSGVGAIAGGSRTDVSSGKTVDEVWREISSVKPMADVSTAGGAVPGGEMTLEDFLAREDEGKPRVRGLSGLVGSVSGINGDGISGNGNNGTGRGRKRQILDPVDRATVQRQKRMIKNRESAARSRERKQAYVAELELLVAQLEEENAQLLRYQVNVFFLSFQKAKE</sequence>
<evidence type="ECO:0000256" key="1">
    <source>
        <dbReference type="ARBA" id="ARBA00004123"/>
    </source>
</evidence>
<gene>
    <name evidence="10" type="ORF">FCM35_KLT03411</name>
</gene>
<proteinExistence type="predicted"/>
<keyword evidence="7" id="KW-0175">Coiled coil</keyword>
<dbReference type="CDD" id="cd14707">
    <property type="entry name" value="bZIP_plant_BZIP46"/>
    <property type="match status" value="1"/>
</dbReference>
<dbReference type="PROSITE" id="PS00036">
    <property type="entry name" value="BZIP_BASIC"/>
    <property type="match status" value="1"/>
</dbReference>
<evidence type="ECO:0000256" key="8">
    <source>
        <dbReference type="SAM" id="MobiDB-lite"/>
    </source>
</evidence>